<dbReference type="AlphaFoldDB" id="A0A6J7G1I3"/>
<dbReference type="InterPro" id="IPR011008">
    <property type="entry name" value="Dimeric_a/b-barrel"/>
</dbReference>
<dbReference type="Gene3D" id="3.30.70.100">
    <property type="match status" value="1"/>
</dbReference>
<dbReference type="EMBL" id="CAFBMO010000014">
    <property type="protein sequence ID" value="CAB4901851.1"/>
    <property type="molecule type" value="Genomic_DNA"/>
</dbReference>
<dbReference type="SUPFAM" id="SSF54909">
    <property type="entry name" value="Dimeric alpha+beta barrel"/>
    <property type="match status" value="1"/>
</dbReference>
<evidence type="ECO:0000259" key="1">
    <source>
        <dbReference type="PROSITE" id="PS51725"/>
    </source>
</evidence>
<evidence type="ECO:0000313" key="2">
    <source>
        <dbReference type="EMBL" id="CAB4661372.1"/>
    </source>
</evidence>
<feature type="domain" description="ABM" evidence="1">
    <location>
        <begin position="19"/>
        <end position="108"/>
    </location>
</feature>
<dbReference type="InterPro" id="IPR007138">
    <property type="entry name" value="ABM_dom"/>
</dbReference>
<reference evidence="3" key="1">
    <citation type="submission" date="2020-05" db="EMBL/GenBank/DDBJ databases">
        <authorList>
            <person name="Chiriac C."/>
            <person name="Salcher M."/>
            <person name="Ghai R."/>
            <person name="Kavagutti S V."/>
        </authorList>
    </citation>
    <scope>NUCLEOTIDE SEQUENCE</scope>
</reference>
<dbReference type="PROSITE" id="PS51725">
    <property type="entry name" value="ABM"/>
    <property type="match status" value="1"/>
</dbReference>
<evidence type="ECO:0000313" key="3">
    <source>
        <dbReference type="EMBL" id="CAB4901851.1"/>
    </source>
</evidence>
<name>A0A6J7G1I3_9ZZZZ</name>
<organism evidence="3">
    <name type="scientific">freshwater metagenome</name>
    <dbReference type="NCBI Taxonomy" id="449393"/>
    <lineage>
        <taxon>unclassified sequences</taxon>
        <taxon>metagenomes</taxon>
        <taxon>ecological metagenomes</taxon>
    </lineage>
</organism>
<proteinExistence type="predicted"/>
<gene>
    <name evidence="2" type="ORF">UFOPK2282_00569</name>
    <name evidence="3" type="ORF">UFOPK3576_00513</name>
</gene>
<sequence>MAGNAHAIPPIQVLLAGRTAALVRLTCKPGMRPALLDLFNNYMDRLGEEPGTEIYTLSIDPDSDNLVWLYQIFANDEAQIEHQQAVALADVIPAMQNLLDGPPAILRMSPLRLALQETVLDDDFDL</sequence>
<protein>
    <submittedName>
        <fullName evidence="3">Unannotated protein</fullName>
    </submittedName>
</protein>
<dbReference type="Pfam" id="PF03992">
    <property type="entry name" value="ABM"/>
    <property type="match status" value="1"/>
</dbReference>
<accession>A0A6J7G1I3</accession>
<dbReference type="EMBL" id="CAEZWR010000050">
    <property type="protein sequence ID" value="CAB4661372.1"/>
    <property type="molecule type" value="Genomic_DNA"/>
</dbReference>